<dbReference type="PROSITE" id="PS51257">
    <property type="entry name" value="PROKAR_LIPOPROTEIN"/>
    <property type="match status" value="1"/>
</dbReference>
<proteinExistence type="predicted"/>
<gene>
    <name evidence="1" type="ORF">C5Y98_05950</name>
</gene>
<name>A0A2S8G6U9_9BACT</name>
<dbReference type="EMBL" id="PUIB01000009">
    <property type="protein sequence ID" value="PQO40147.1"/>
    <property type="molecule type" value="Genomic_DNA"/>
</dbReference>
<sequence>MKEDSNFMLRYSICSVIALLAIAAVGCGGRGEKIVPVSGTVMIDGQPLAAGVDGFITLAPASGRPAIGKIDGQTGKFTLTTYEEGDGALVGPHEVTVTVNAIGRGGNAQSLIPEKYQEFQTSGLTAKVDGPTDSLLIEIEGPLKKNVKEVDPRTLGDDPGF</sequence>
<comment type="caution">
    <text evidence="1">The sequence shown here is derived from an EMBL/GenBank/DDBJ whole genome shotgun (WGS) entry which is preliminary data.</text>
</comment>
<evidence type="ECO:0008006" key="3">
    <source>
        <dbReference type="Google" id="ProtNLM"/>
    </source>
</evidence>
<reference evidence="1 2" key="1">
    <citation type="submission" date="2018-02" db="EMBL/GenBank/DDBJ databases">
        <title>Comparative genomes isolates from brazilian mangrove.</title>
        <authorList>
            <person name="Araujo J.E."/>
            <person name="Taketani R.G."/>
            <person name="Silva M.C.P."/>
            <person name="Loureco M.V."/>
            <person name="Andreote F.D."/>
        </authorList>
    </citation>
    <scope>NUCLEOTIDE SEQUENCE [LARGE SCALE GENOMIC DNA]</scope>
    <source>
        <strain evidence="1 2">NAP PRIS-MGV</strain>
    </source>
</reference>
<dbReference type="Proteomes" id="UP000239388">
    <property type="component" value="Unassembled WGS sequence"/>
</dbReference>
<dbReference type="AlphaFoldDB" id="A0A2S8G6U9"/>
<evidence type="ECO:0000313" key="1">
    <source>
        <dbReference type="EMBL" id="PQO40147.1"/>
    </source>
</evidence>
<protein>
    <recommendedName>
        <fullName evidence="3">Carboxypeptidase regulatory-like domain-containing protein</fullName>
    </recommendedName>
</protein>
<accession>A0A2S8G6U9</accession>
<organism evidence="1 2">
    <name type="scientific">Blastopirellula marina</name>
    <dbReference type="NCBI Taxonomy" id="124"/>
    <lineage>
        <taxon>Bacteria</taxon>
        <taxon>Pseudomonadati</taxon>
        <taxon>Planctomycetota</taxon>
        <taxon>Planctomycetia</taxon>
        <taxon>Pirellulales</taxon>
        <taxon>Pirellulaceae</taxon>
        <taxon>Blastopirellula</taxon>
    </lineage>
</organism>
<evidence type="ECO:0000313" key="2">
    <source>
        <dbReference type="Proteomes" id="UP000239388"/>
    </source>
</evidence>